<dbReference type="PROSITE" id="PS51257">
    <property type="entry name" value="PROKAR_LIPOPROTEIN"/>
    <property type="match status" value="1"/>
</dbReference>
<dbReference type="GO" id="GO:0004674">
    <property type="term" value="F:protein serine/threonine kinase activity"/>
    <property type="evidence" value="ECO:0007669"/>
    <property type="project" value="UniProtKB-EC"/>
</dbReference>
<evidence type="ECO:0000313" key="6">
    <source>
        <dbReference type="Proteomes" id="UP001230986"/>
    </source>
</evidence>
<sequence>MKISKYRILGLVGQGQFGQVFCGCHRKTGQIFALKNLDRHRFPTHKFLRELRFLLLLQHPNIVTCHSLEHTRTGRYLVMDYCEGGTLRQLMEMQAAPWVESGLKLAIDILAGLEHAHSRGIVHCDIKPENILLTAKPGGWLARISDFGIARLSQELAEETGNTGSPAYMAPKRFYGQYSPASDLYAVGVMLFELLAGYRPFSGPPGQLMSAHLNQPVKIPPQVPPEFHGCILKALQKLPGRRFHSASEMLAALLEAQARWLEGQAPREQSEKVGFSPIQGRLRTEGKAEGVRQLGTVRSPIVGIAIVDKQLIWATQTTLTSYVSRQSFNFKAPIQALLPYQRGCLAVTEQEIYDLKLWGLEATPQRVAQFASPRIAAVEPQGRWIATATQGQPLQGSEFQIVPLTGSSRRKTGLNLSLAPRQLLALDSRHIAAIAAVSPTETLIQILTRRQTSIGVWRLPVSMDRAILGNSPYQLLAIAPHPTLADTTEVILLDLKPFRLRRIVLDLAPPVCVAVTSWGYAVGHRSGWIVLLDGEGTVVGRLDLEDFRGLQVLIPYQTSGLIASAFHQDRGGLYLLDLRQFEIDLVF</sequence>
<dbReference type="PROSITE" id="PS00108">
    <property type="entry name" value="PROTEIN_KINASE_ST"/>
    <property type="match status" value="1"/>
</dbReference>
<dbReference type="InterPro" id="IPR045269">
    <property type="entry name" value="Atg1-like"/>
</dbReference>
<feature type="binding site" evidence="3">
    <location>
        <position position="35"/>
    </location>
    <ligand>
        <name>ATP</name>
        <dbReference type="ChEBI" id="CHEBI:30616"/>
    </ligand>
</feature>
<evidence type="ECO:0000256" key="3">
    <source>
        <dbReference type="PROSITE-ProRule" id="PRU10141"/>
    </source>
</evidence>
<proteinExistence type="predicted"/>
<dbReference type="EC" id="2.7.11.1" evidence="5"/>
<dbReference type="CDD" id="cd14014">
    <property type="entry name" value="STKc_PknB_like"/>
    <property type="match status" value="1"/>
</dbReference>
<dbReference type="Pfam" id="PF00069">
    <property type="entry name" value="Pkinase"/>
    <property type="match status" value="1"/>
</dbReference>
<dbReference type="EMBL" id="JASVEJ010000010">
    <property type="protein sequence ID" value="MDL5056388.1"/>
    <property type="molecule type" value="Genomic_DNA"/>
</dbReference>
<organism evidence="5 6">
    <name type="scientific">Geitlerinema calcuttense NRMC-F 0142</name>
    <dbReference type="NCBI Taxonomy" id="2922238"/>
    <lineage>
        <taxon>Bacteria</taxon>
        <taxon>Bacillati</taxon>
        <taxon>Cyanobacteriota</taxon>
        <taxon>Cyanophyceae</taxon>
        <taxon>Geitlerinematales</taxon>
        <taxon>Geitlerinemataceae</taxon>
        <taxon>Geitlerinema</taxon>
    </lineage>
</organism>
<dbReference type="SUPFAM" id="SSF56112">
    <property type="entry name" value="Protein kinase-like (PK-like)"/>
    <property type="match status" value="1"/>
</dbReference>
<evidence type="ECO:0000256" key="2">
    <source>
        <dbReference type="ARBA" id="ARBA00022840"/>
    </source>
</evidence>
<reference evidence="5 6" key="1">
    <citation type="submission" date="2023-06" db="EMBL/GenBank/DDBJ databases">
        <title>Whole genome sequence of Oscillatoria calcuttensis NRMC-F 0142.</title>
        <authorList>
            <person name="Shakena Fathima T."/>
            <person name="Muralitharan G."/>
            <person name="Thajuddin N."/>
        </authorList>
    </citation>
    <scope>NUCLEOTIDE SEQUENCE [LARGE SCALE GENOMIC DNA]</scope>
    <source>
        <strain evidence="5 6">NRMC-F 0142</strain>
    </source>
</reference>
<gene>
    <name evidence="5" type="ORF">QQ055_02745</name>
</gene>
<dbReference type="RefSeq" id="WP_286004206.1">
    <property type="nucleotide sequence ID" value="NZ_JASVEJ010000010.1"/>
</dbReference>
<dbReference type="InterPro" id="IPR008271">
    <property type="entry name" value="Ser/Thr_kinase_AS"/>
</dbReference>
<dbReference type="InterPro" id="IPR011009">
    <property type="entry name" value="Kinase-like_dom_sf"/>
</dbReference>
<dbReference type="InterPro" id="IPR017441">
    <property type="entry name" value="Protein_kinase_ATP_BS"/>
</dbReference>
<dbReference type="PROSITE" id="PS50011">
    <property type="entry name" value="PROTEIN_KINASE_DOM"/>
    <property type="match status" value="1"/>
</dbReference>
<dbReference type="Gene3D" id="1.10.510.10">
    <property type="entry name" value="Transferase(Phosphotransferase) domain 1"/>
    <property type="match status" value="1"/>
</dbReference>
<keyword evidence="2 3" id="KW-0067">ATP-binding</keyword>
<accession>A0ABT7LWJ4</accession>
<feature type="domain" description="Protein kinase" evidence="4">
    <location>
        <begin position="6"/>
        <end position="254"/>
    </location>
</feature>
<comment type="caution">
    <text evidence="5">The sequence shown here is derived from an EMBL/GenBank/DDBJ whole genome shotgun (WGS) entry which is preliminary data.</text>
</comment>
<protein>
    <submittedName>
        <fullName evidence="5">Serine/threonine-protein kinase</fullName>
        <ecNumber evidence="5">2.7.11.1</ecNumber>
    </submittedName>
</protein>
<dbReference type="InterPro" id="IPR000719">
    <property type="entry name" value="Prot_kinase_dom"/>
</dbReference>
<keyword evidence="6" id="KW-1185">Reference proteome</keyword>
<evidence type="ECO:0000313" key="5">
    <source>
        <dbReference type="EMBL" id="MDL5056388.1"/>
    </source>
</evidence>
<dbReference type="PANTHER" id="PTHR24348">
    <property type="entry name" value="SERINE/THREONINE-PROTEIN KINASE UNC-51-RELATED"/>
    <property type="match status" value="1"/>
</dbReference>
<evidence type="ECO:0000259" key="4">
    <source>
        <dbReference type="PROSITE" id="PS50011"/>
    </source>
</evidence>
<keyword evidence="1 3" id="KW-0547">Nucleotide-binding</keyword>
<name>A0ABT7LWJ4_9CYAN</name>
<evidence type="ECO:0000256" key="1">
    <source>
        <dbReference type="ARBA" id="ARBA00022741"/>
    </source>
</evidence>
<keyword evidence="5" id="KW-0418">Kinase</keyword>
<dbReference type="SMART" id="SM00220">
    <property type="entry name" value="S_TKc"/>
    <property type="match status" value="1"/>
</dbReference>
<dbReference type="PROSITE" id="PS00107">
    <property type="entry name" value="PROTEIN_KINASE_ATP"/>
    <property type="match status" value="1"/>
</dbReference>
<keyword evidence="5" id="KW-0808">Transferase</keyword>
<dbReference type="Proteomes" id="UP001230986">
    <property type="component" value="Unassembled WGS sequence"/>
</dbReference>